<sequence>MRHIWLDCDPGHDDAMAIMLAIFCDDSHLLGISTVHGNASADNTVNNAARCLYAFAAPQNVLVYPGAVKPLIRPARHDPEIHGIDGLGGVQGLPSADHPDVVARLAIDKQGRPVKAIEGIAKAIRDVWNDGAGPQITLISSGPMTNIALFVSVYPELLGGIEEMVFMGGGVGRGNRTPSAEFNILCDPEAAQIVLKVPVRKTMIPINVTHTAIVTKDVLCQLLCPGSVLVEGKLPPASSNLRHMLSTLIGYFADSYKLIFGFMDGPPLHDALTIAYALYPELFSCKRYRVDVELGGAHTSGETVVDLRGYYACDETWGVTGKNCIVAEKVDAKRFFGLMLDCIARCDKVTPLNSQSSAE</sequence>
<evidence type="ECO:0000313" key="5">
    <source>
        <dbReference type="EMBL" id="OCH84221.1"/>
    </source>
</evidence>
<dbReference type="GO" id="GO:0006152">
    <property type="term" value="P:purine nucleoside catabolic process"/>
    <property type="evidence" value="ECO:0007669"/>
    <property type="project" value="TreeGrafter"/>
</dbReference>
<dbReference type="Proteomes" id="UP000250043">
    <property type="component" value="Unassembled WGS sequence"/>
</dbReference>
<evidence type="ECO:0000256" key="2">
    <source>
        <dbReference type="ARBA" id="ARBA00022801"/>
    </source>
</evidence>
<keyword evidence="2 5" id="KW-0378">Hydrolase</keyword>
<evidence type="ECO:0000313" key="6">
    <source>
        <dbReference type="Proteomes" id="UP000250043"/>
    </source>
</evidence>
<dbReference type="InterPro" id="IPR036452">
    <property type="entry name" value="Ribo_hydro-like"/>
</dbReference>
<accession>A0A8E2DES8</accession>
<feature type="domain" description="Inosine/uridine-preferring nucleoside hydrolase" evidence="4">
    <location>
        <begin position="4"/>
        <end position="336"/>
    </location>
</feature>
<dbReference type="CDD" id="cd02651">
    <property type="entry name" value="nuc_hydro_IU_UC_XIUA"/>
    <property type="match status" value="1"/>
</dbReference>
<comment type="similarity">
    <text evidence="1">Belongs to the IUNH family.</text>
</comment>
<dbReference type="GO" id="GO:0008477">
    <property type="term" value="F:purine nucleosidase activity"/>
    <property type="evidence" value="ECO:0007669"/>
    <property type="project" value="TreeGrafter"/>
</dbReference>
<dbReference type="Gene3D" id="3.90.245.10">
    <property type="entry name" value="Ribonucleoside hydrolase-like"/>
    <property type="match status" value="1"/>
</dbReference>
<evidence type="ECO:0000259" key="4">
    <source>
        <dbReference type="Pfam" id="PF01156"/>
    </source>
</evidence>
<dbReference type="Pfam" id="PF01156">
    <property type="entry name" value="IU_nuc_hydro"/>
    <property type="match status" value="1"/>
</dbReference>
<dbReference type="SUPFAM" id="SSF53590">
    <property type="entry name" value="Nucleoside hydrolase"/>
    <property type="match status" value="1"/>
</dbReference>
<dbReference type="GO" id="GO:0005829">
    <property type="term" value="C:cytosol"/>
    <property type="evidence" value="ECO:0007669"/>
    <property type="project" value="TreeGrafter"/>
</dbReference>
<evidence type="ECO:0000256" key="3">
    <source>
        <dbReference type="ARBA" id="ARBA00023295"/>
    </source>
</evidence>
<keyword evidence="6" id="KW-1185">Reference proteome</keyword>
<protein>
    <submittedName>
        <fullName evidence="5">Nucleoside hydrolase</fullName>
    </submittedName>
</protein>
<name>A0A8E2DES8_9APHY</name>
<dbReference type="InterPro" id="IPR023186">
    <property type="entry name" value="IUNH"/>
</dbReference>
<dbReference type="InterPro" id="IPR001910">
    <property type="entry name" value="Inosine/uridine_hydrolase_dom"/>
</dbReference>
<evidence type="ECO:0000256" key="1">
    <source>
        <dbReference type="ARBA" id="ARBA00009176"/>
    </source>
</evidence>
<proteinExistence type="inferred from homology"/>
<dbReference type="OrthoDB" id="432381at2759"/>
<keyword evidence="3" id="KW-0326">Glycosidase</keyword>
<reference evidence="5 6" key="1">
    <citation type="submission" date="2016-07" db="EMBL/GenBank/DDBJ databases">
        <title>Draft genome of the white-rot fungus Obba rivulosa 3A-2.</title>
        <authorList>
            <consortium name="DOE Joint Genome Institute"/>
            <person name="Miettinen O."/>
            <person name="Riley R."/>
            <person name="Acob R."/>
            <person name="Barry K."/>
            <person name="Cullen D."/>
            <person name="De Vries R."/>
            <person name="Hainaut M."/>
            <person name="Hatakka A."/>
            <person name="Henrissat B."/>
            <person name="Hilden K."/>
            <person name="Kuo R."/>
            <person name="Labutti K."/>
            <person name="Lipzen A."/>
            <person name="Makela M.R."/>
            <person name="Sandor L."/>
            <person name="Spatafora J.W."/>
            <person name="Grigoriev I.V."/>
            <person name="Hibbett D.S."/>
        </authorList>
    </citation>
    <scope>NUCLEOTIDE SEQUENCE [LARGE SCALE GENOMIC DNA]</scope>
    <source>
        <strain evidence="5 6">3A-2</strain>
    </source>
</reference>
<dbReference type="PANTHER" id="PTHR12304:SF4">
    <property type="entry name" value="URIDINE NUCLEOSIDASE"/>
    <property type="match status" value="1"/>
</dbReference>
<dbReference type="AlphaFoldDB" id="A0A8E2DES8"/>
<organism evidence="5 6">
    <name type="scientific">Obba rivulosa</name>
    <dbReference type="NCBI Taxonomy" id="1052685"/>
    <lineage>
        <taxon>Eukaryota</taxon>
        <taxon>Fungi</taxon>
        <taxon>Dikarya</taxon>
        <taxon>Basidiomycota</taxon>
        <taxon>Agaricomycotina</taxon>
        <taxon>Agaricomycetes</taxon>
        <taxon>Polyporales</taxon>
        <taxon>Gelatoporiaceae</taxon>
        <taxon>Obba</taxon>
    </lineage>
</organism>
<dbReference type="EMBL" id="KV722704">
    <property type="protein sequence ID" value="OCH84221.1"/>
    <property type="molecule type" value="Genomic_DNA"/>
</dbReference>
<gene>
    <name evidence="5" type="ORF">OBBRIDRAFT_764542</name>
</gene>
<dbReference type="PANTHER" id="PTHR12304">
    <property type="entry name" value="INOSINE-URIDINE PREFERRING NUCLEOSIDE HYDROLASE"/>
    <property type="match status" value="1"/>
</dbReference>